<evidence type="ECO:0000313" key="2">
    <source>
        <dbReference type="Proteomes" id="UP001300012"/>
    </source>
</evidence>
<dbReference type="Proteomes" id="UP001300012">
    <property type="component" value="Unassembled WGS sequence"/>
</dbReference>
<reference evidence="1 2" key="1">
    <citation type="submission" date="2022-08" db="EMBL/GenBank/DDBJ databases">
        <title>Paenibacillus endoradicis sp. nov., Paenibacillus radicibacter sp. nov and Paenibacillus pararadicis sp. nov., three cold-adapted plant growth-promoting bacteria isolated from root of Larix gmelinii in Great Khingan.</title>
        <authorList>
            <person name="Xue H."/>
        </authorList>
    </citation>
    <scope>NUCLEOTIDE SEQUENCE [LARGE SCALE GENOMIC DNA]</scope>
    <source>
        <strain evidence="1 2">N5-1-1-5</strain>
    </source>
</reference>
<keyword evidence="2" id="KW-1185">Reference proteome</keyword>
<protein>
    <submittedName>
        <fullName evidence="1">YhcN/YlaJ family sporulation lipoprotein</fullName>
    </submittedName>
</protein>
<dbReference type="EMBL" id="JANQBD010000007">
    <property type="protein sequence ID" value="MCR8631840.1"/>
    <property type="molecule type" value="Genomic_DNA"/>
</dbReference>
<dbReference type="RefSeq" id="WP_258213548.1">
    <property type="nucleotide sequence ID" value="NZ_JANQBD010000007.1"/>
</dbReference>
<dbReference type="Pfam" id="PF09580">
    <property type="entry name" value="Spore_YhcN_YlaJ"/>
    <property type="match status" value="1"/>
</dbReference>
<dbReference type="InterPro" id="IPR019076">
    <property type="entry name" value="Spore_lipoprot_YhcN/YlaJ-like"/>
</dbReference>
<comment type="caution">
    <text evidence="1">The sequence shown here is derived from an EMBL/GenBank/DDBJ whole genome shotgun (WGS) entry which is preliminary data.</text>
</comment>
<keyword evidence="1" id="KW-0449">Lipoprotein</keyword>
<sequence length="242" mass="26795">MIPFRWTIWRVGILSGLLVIAAGCSGGQHKVSGGGVESSNLHAQFDRDSRNNEDNTLGVKSKWLNEQAGRSKPANPGSFQQLDMTNSHLTKAWRFSPEMAKPLERNQGIQAVTVLLTETNAYVAVIPDGHNPDIESHPDMMANQVTPKGGIGLFGTDKGNARINWGDSGGLSMTMSSQIKSQVLAMSPPNIQRVFVSANPNFVQRIRFYEKEQQRGVDLSAYMNEFNTLVQRVFPNDHNTRR</sequence>
<dbReference type="PROSITE" id="PS51257">
    <property type="entry name" value="PROKAR_LIPOPROTEIN"/>
    <property type="match status" value="1"/>
</dbReference>
<name>A0ABT1YF66_9BACL</name>
<proteinExistence type="predicted"/>
<gene>
    <name evidence="1" type="ORF">NV381_11545</name>
</gene>
<organism evidence="1 2">
    <name type="scientific">Paenibacillus radicis</name>
    <name type="common">ex Xue et al. 2023</name>
    <dbReference type="NCBI Taxonomy" id="2972489"/>
    <lineage>
        <taxon>Bacteria</taxon>
        <taxon>Bacillati</taxon>
        <taxon>Bacillota</taxon>
        <taxon>Bacilli</taxon>
        <taxon>Bacillales</taxon>
        <taxon>Paenibacillaceae</taxon>
        <taxon>Paenibacillus</taxon>
    </lineage>
</organism>
<accession>A0ABT1YF66</accession>
<evidence type="ECO:0000313" key="1">
    <source>
        <dbReference type="EMBL" id="MCR8631840.1"/>
    </source>
</evidence>